<evidence type="ECO:0000313" key="2">
    <source>
        <dbReference type="EMBL" id="RMA79474.1"/>
    </source>
</evidence>
<feature type="transmembrane region" description="Helical" evidence="1">
    <location>
        <begin position="880"/>
        <end position="900"/>
    </location>
</feature>
<keyword evidence="1" id="KW-0812">Transmembrane</keyword>
<feature type="transmembrane region" description="Helical" evidence="1">
    <location>
        <begin position="363"/>
        <end position="383"/>
    </location>
</feature>
<dbReference type="PRINTS" id="PR00702">
    <property type="entry name" value="ACRIFLAVINRP"/>
</dbReference>
<dbReference type="OrthoDB" id="9757904at2"/>
<dbReference type="Gene3D" id="3.30.70.1430">
    <property type="entry name" value="Multidrug efflux transporter AcrB pore domain"/>
    <property type="match status" value="2"/>
</dbReference>
<dbReference type="Gene3D" id="3.30.2090.10">
    <property type="entry name" value="Multidrug efflux transporter AcrB TolC docking domain, DN and DC subdomains"/>
    <property type="match status" value="2"/>
</dbReference>
<dbReference type="SUPFAM" id="SSF82866">
    <property type="entry name" value="Multidrug efflux transporter AcrB transmembrane domain"/>
    <property type="match status" value="2"/>
</dbReference>
<dbReference type="InterPro" id="IPR001036">
    <property type="entry name" value="Acrflvin-R"/>
</dbReference>
<feature type="transmembrane region" description="Helical" evidence="1">
    <location>
        <begin position="855"/>
        <end position="873"/>
    </location>
</feature>
<feature type="transmembrane region" description="Helical" evidence="1">
    <location>
        <begin position="529"/>
        <end position="549"/>
    </location>
</feature>
<reference evidence="2 3" key="1">
    <citation type="submission" date="2018-10" db="EMBL/GenBank/DDBJ databases">
        <title>Genomic Encyclopedia of Type Strains, Phase IV (KMG-IV): sequencing the most valuable type-strain genomes for metagenomic binning, comparative biology and taxonomic classification.</title>
        <authorList>
            <person name="Goeker M."/>
        </authorList>
    </citation>
    <scope>NUCLEOTIDE SEQUENCE [LARGE SCALE GENOMIC DNA]</scope>
    <source>
        <strain evidence="2 3">DSM 25080</strain>
    </source>
</reference>
<keyword evidence="3" id="KW-1185">Reference proteome</keyword>
<dbReference type="Gene3D" id="3.30.70.1440">
    <property type="entry name" value="Multidrug efflux transporter AcrB pore domain"/>
    <property type="match status" value="1"/>
</dbReference>
<protein>
    <submittedName>
        <fullName evidence="2">Hydrophobe/amphiphile efflux-1 (HAE1) family protein</fullName>
    </submittedName>
</protein>
<keyword evidence="1" id="KW-1133">Transmembrane helix</keyword>
<keyword evidence="1" id="KW-0472">Membrane</keyword>
<dbReference type="Gene3D" id="1.20.1640.10">
    <property type="entry name" value="Multidrug efflux transporter AcrB transmembrane domain"/>
    <property type="match status" value="2"/>
</dbReference>
<dbReference type="GO" id="GO:0042910">
    <property type="term" value="F:xenobiotic transmembrane transporter activity"/>
    <property type="evidence" value="ECO:0007669"/>
    <property type="project" value="TreeGrafter"/>
</dbReference>
<dbReference type="AlphaFoldDB" id="A0A3M0A513"/>
<dbReference type="SUPFAM" id="SSF82693">
    <property type="entry name" value="Multidrug efflux transporter AcrB pore domain, PN1, PN2, PC1 and PC2 subdomains"/>
    <property type="match status" value="3"/>
</dbReference>
<dbReference type="InterPro" id="IPR027463">
    <property type="entry name" value="AcrB_DN_DC_subdom"/>
</dbReference>
<evidence type="ECO:0000256" key="1">
    <source>
        <dbReference type="SAM" id="Phobius"/>
    </source>
</evidence>
<dbReference type="SUPFAM" id="SSF82714">
    <property type="entry name" value="Multidrug efflux transporter AcrB TolC docking domain, DN and DC subdomains"/>
    <property type="match status" value="2"/>
</dbReference>
<dbReference type="Proteomes" id="UP000267187">
    <property type="component" value="Unassembled WGS sequence"/>
</dbReference>
<feature type="transmembrane region" description="Helical" evidence="1">
    <location>
        <begin position="21"/>
        <end position="41"/>
    </location>
</feature>
<gene>
    <name evidence="2" type="ORF">DFR27_1915</name>
</gene>
<evidence type="ECO:0000313" key="3">
    <source>
        <dbReference type="Proteomes" id="UP000267187"/>
    </source>
</evidence>
<feature type="transmembrane region" description="Helical" evidence="1">
    <location>
        <begin position="337"/>
        <end position="356"/>
    </location>
</feature>
<dbReference type="GO" id="GO:0005886">
    <property type="term" value="C:plasma membrane"/>
    <property type="evidence" value="ECO:0007669"/>
    <property type="project" value="TreeGrafter"/>
</dbReference>
<comment type="caution">
    <text evidence="2">The sequence shown here is derived from an EMBL/GenBank/DDBJ whole genome shotgun (WGS) entry which is preliminary data.</text>
</comment>
<feature type="transmembrane region" description="Helical" evidence="1">
    <location>
        <begin position="434"/>
        <end position="454"/>
    </location>
</feature>
<feature type="transmembrane region" description="Helical" evidence="1">
    <location>
        <begin position="955"/>
        <end position="977"/>
    </location>
</feature>
<dbReference type="Pfam" id="PF00873">
    <property type="entry name" value="ACR_tran"/>
    <property type="match status" value="1"/>
</dbReference>
<feature type="transmembrane region" description="Helical" evidence="1">
    <location>
        <begin position="906"/>
        <end position="927"/>
    </location>
</feature>
<name>A0A3M0A513_9GAMM</name>
<proteinExistence type="predicted"/>
<sequence>MTDLNHQRTNDIASLSVRRPVLVTVLNLLIMVAGFAALFGVEVRELPDIDRPVVTVRAVLPGASPETVDAEVTSHLEAAATRVSGVKNIRSQSEENTTRIVIEFQPTVNLDAAASEVREAVSRARRQLPDAVENVSVIKADSDADPVVNLAVASDSLSREALTRRVETDIAPRLISIDGVADVQLRGDSEQVLIVSIDPLRLSSFGISILDVRSALRGAPFDIPAGSFRSLDQQLIIRADATADDAKLVEEIVIRDATRIGDVANVYFGPADAESIVRLDGKAVIGVGVIRQARSNTINISDKVLALAEALDQQYPDLEIRVTSDEALFIRQSVSEVVSTLLLTVVMVVFTLWLFIGSFRTTIVPALSIPVALVGSVAIIWLLGFSINILTLLALVLATGLIVDDAIVVVENIQRHRALGQGRRAAAVFGSREVFFAVVATTAVLASVFLPIAFMPSTAGRLFREFGAVLACAVIISSIVALTLVPAFAAKLPLRTATNDGAPTKREQLGATLKNFYSRSLDTCLRHRFKVLLLSIVAAGAAASSYFTIDNELLPVEDRGVIRAFATGPDGVGLNFMNRQAEQMEAILQPYVDNGQIDSLFTVVGQWDPNRVLITAPLKPWGERDYSQQELIAELSGPLGSIPGAPARVWSSNSLNLRGQGGGLEFAITGEDHPSIYEQTRLLVDALEEQLPNLSDIRIEYQATQPQVRLKIDRQRASSLGVPLTAIATTLRVAVNGDDVVDLNVGDQSIPIILRSSRSAVNSPSDLNNLYVASNTGAMIPMSSLTTFVEEGVAAELERHAQRRGIRVRLGLDELTMQQMMDIVSDTAASVLPSEYGLVFLGEAATLEETSNEVALTYALALLVVFLVLAAQFESVNSAVVVMLTVPFGIAAAVLSLYLTNTSFNIYSQIGLVMLIGLIAKNAILIVEFADQLRDRGYAVAEAVREAAAVRLRPIMMTLLSTILGALPLILSTGAGAEARNAIGWVVFGGLAMAAVFTLYVTPIFYSYIAPLAKSRSNEAQALQSELSKGPRS</sequence>
<dbReference type="Gene3D" id="3.30.70.1320">
    <property type="entry name" value="Multidrug efflux transporter AcrB pore domain like"/>
    <property type="match status" value="1"/>
</dbReference>
<dbReference type="PANTHER" id="PTHR32063:SF28">
    <property type="entry name" value="BLR2861 PROTEIN"/>
    <property type="match status" value="1"/>
</dbReference>
<organism evidence="2 3">
    <name type="scientific">Umboniibacter marinipuniceus</name>
    <dbReference type="NCBI Taxonomy" id="569599"/>
    <lineage>
        <taxon>Bacteria</taxon>
        <taxon>Pseudomonadati</taxon>
        <taxon>Pseudomonadota</taxon>
        <taxon>Gammaproteobacteria</taxon>
        <taxon>Cellvibrionales</taxon>
        <taxon>Cellvibrionaceae</taxon>
        <taxon>Umboniibacter</taxon>
    </lineage>
</organism>
<dbReference type="PANTHER" id="PTHR32063">
    <property type="match status" value="1"/>
</dbReference>
<feature type="transmembrane region" description="Helical" evidence="1">
    <location>
        <begin position="466"/>
        <end position="489"/>
    </location>
</feature>
<accession>A0A3M0A513</accession>
<dbReference type="RefSeq" id="WP_121877229.1">
    <property type="nucleotide sequence ID" value="NZ_REFJ01000004.1"/>
</dbReference>
<feature type="transmembrane region" description="Helical" evidence="1">
    <location>
        <begin position="983"/>
        <end position="1006"/>
    </location>
</feature>
<dbReference type="EMBL" id="REFJ01000004">
    <property type="protein sequence ID" value="RMA79474.1"/>
    <property type="molecule type" value="Genomic_DNA"/>
</dbReference>
<feature type="transmembrane region" description="Helical" evidence="1">
    <location>
        <begin position="389"/>
        <end position="413"/>
    </location>
</feature>